<accession>A0A2M4DQS5</accession>
<protein>
    <submittedName>
        <fullName evidence="1">Putative secreted protein</fullName>
    </submittedName>
</protein>
<proteinExistence type="predicted"/>
<name>A0A2M4DQS5_ANODA</name>
<reference evidence="1" key="1">
    <citation type="submission" date="2018-01" db="EMBL/GenBank/DDBJ databases">
        <title>An insight into the sialome of Amazonian anophelines.</title>
        <authorList>
            <person name="Ribeiro J.M."/>
            <person name="Scarpassa V."/>
            <person name="Calvo E."/>
        </authorList>
    </citation>
    <scope>NUCLEOTIDE SEQUENCE</scope>
</reference>
<organism evidence="1">
    <name type="scientific">Anopheles darlingi</name>
    <name type="common">Mosquito</name>
    <dbReference type="NCBI Taxonomy" id="43151"/>
    <lineage>
        <taxon>Eukaryota</taxon>
        <taxon>Metazoa</taxon>
        <taxon>Ecdysozoa</taxon>
        <taxon>Arthropoda</taxon>
        <taxon>Hexapoda</taxon>
        <taxon>Insecta</taxon>
        <taxon>Pterygota</taxon>
        <taxon>Neoptera</taxon>
        <taxon>Endopterygota</taxon>
        <taxon>Diptera</taxon>
        <taxon>Nematocera</taxon>
        <taxon>Culicoidea</taxon>
        <taxon>Culicidae</taxon>
        <taxon>Anophelinae</taxon>
        <taxon>Anopheles</taxon>
    </lineage>
</organism>
<evidence type="ECO:0000313" key="1">
    <source>
        <dbReference type="EMBL" id="MBW79930.1"/>
    </source>
</evidence>
<sequence length="181" mass="18847">MLLPVSRSPSLVILASSFVVFGTPGLVLSSDCSKVGLSCVTHIDIMLRFGTILFSVSGVETTLVLPIKFGKLSDSSKLIEFTPESIISREVRFLNFSGKNVGRETLKGFRGATPAASPTPPSAGTLSSSGMCEKIIDLSDFNPPSGPPSSFEGISFFLMANAGTGGPDPPLVAAPAEPLLK</sequence>
<dbReference type="AlphaFoldDB" id="A0A2M4DQS5"/>
<dbReference type="EMBL" id="GGFL01015752">
    <property type="protein sequence ID" value="MBW79930.1"/>
    <property type="molecule type" value="Transcribed_RNA"/>
</dbReference>